<reference evidence="2" key="1">
    <citation type="journal article" date="2013" name="Nat. Genet.">
        <title>The draft genomes of soft-shell turtle and green sea turtle yield insights into the development and evolution of the turtle-specific body plan.</title>
        <authorList>
            <person name="Wang Z."/>
            <person name="Pascual-Anaya J."/>
            <person name="Zadissa A."/>
            <person name="Li W."/>
            <person name="Niimura Y."/>
            <person name="Huang Z."/>
            <person name="Li C."/>
            <person name="White S."/>
            <person name="Xiong Z."/>
            <person name="Fang D."/>
            <person name="Wang B."/>
            <person name="Ming Y."/>
            <person name="Chen Y."/>
            <person name="Zheng Y."/>
            <person name="Kuraku S."/>
            <person name="Pignatelli M."/>
            <person name="Herrero J."/>
            <person name="Beal K."/>
            <person name="Nozawa M."/>
            <person name="Li Q."/>
            <person name="Wang J."/>
            <person name="Zhang H."/>
            <person name="Yu L."/>
            <person name="Shigenobu S."/>
            <person name="Wang J."/>
            <person name="Liu J."/>
            <person name="Flicek P."/>
            <person name="Searle S."/>
            <person name="Wang J."/>
            <person name="Kuratani S."/>
            <person name="Yin Y."/>
            <person name="Aken B."/>
            <person name="Zhang G."/>
            <person name="Irie N."/>
        </authorList>
    </citation>
    <scope>NUCLEOTIDE SEQUENCE [LARGE SCALE GENOMIC DNA]</scope>
</reference>
<evidence type="ECO:0000313" key="1">
    <source>
        <dbReference type="EMBL" id="EMP31997.1"/>
    </source>
</evidence>
<organism evidence="1 2">
    <name type="scientific">Chelonia mydas</name>
    <name type="common">Green sea-turtle</name>
    <name type="synonym">Chelonia agassizi</name>
    <dbReference type="NCBI Taxonomy" id="8469"/>
    <lineage>
        <taxon>Eukaryota</taxon>
        <taxon>Metazoa</taxon>
        <taxon>Chordata</taxon>
        <taxon>Craniata</taxon>
        <taxon>Vertebrata</taxon>
        <taxon>Euteleostomi</taxon>
        <taxon>Archelosauria</taxon>
        <taxon>Testudinata</taxon>
        <taxon>Testudines</taxon>
        <taxon>Cryptodira</taxon>
        <taxon>Durocryptodira</taxon>
        <taxon>Americhelydia</taxon>
        <taxon>Chelonioidea</taxon>
        <taxon>Cheloniidae</taxon>
        <taxon>Chelonia</taxon>
    </lineage>
</organism>
<evidence type="ECO:0000313" key="2">
    <source>
        <dbReference type="Proteomes" id="UP000031443"/>
    </source>
</evidence>
<protein>
    <submittedName>
        <fullName evidence="1">Uncharacterized protein</fullName>
    </submittedName>
</protein>
<dbReference type="Proteomes" id="UP000031443">
    <property type="component" value="Unassembled WGS sequence"/>
</dbReference>
<accession>M7BV44</accession>
<dbReference type="AlphaFoldDB" id="M7BV44"/>
<sequence>MRRTKEDLRHEVIEQSLTENQKVQVRLEVRFAAGAVKVQEKHFVNEGVTCSLVPLLLLLQDQVLSWLRLVLEDFNMHIDSSHLPLYDSHLFGRIHTASRTLDLVLGLDVNMEDITAQALFQIITS</sequence>
<name>M7BV44_CHEMY</name>
<gene>
    <name evidence="1" type="ORF">UY3_10921</name>
</gene>
<proteinExistence type="predicted"/>
<dbReference type="EMBL" id="KB543129">
    <property type="protein sequence ID" value="EMP31997.1"/>
    <property type="molecule type" value="Genomic_DNA"/>
</dbReference>
<keyword evidence="2" id="KW-1185">Reference proteome</keyword>